<feature type="domain" description="Metallo-beta-lactamase" evidence="9">
    <location>
        <begin position="48"/>
        <end position="209"/>
    </location>
</feature>
<dbReference type="PANTHER" id="PTHR23200">
    <property type="entry name" value="METALLO-BETA-LACTAMASE DOMAIN-CONTAINING PROTEIN 1"/>
    <property type="match status" value="1"/>
</dbReference>
<dbReference type="Ensembl" id="ENSCMIT00000003793.1">
    <property type="protein sequence ID" value="ENSCMIP00000003651.1"/>
    <property type="gene ID" value="ENSCMIG00000002200.1"/>
</dbReference>
<feature type="region of interest" description="Disordered" evidence="8">
    <location>
        <begin position="1"/>
        <end position="24"/>
    </location>
</feature>
<dbReference type="PANTHER" id="PTHR23200:SF48">
    <property type="entry name" value="METALLO-BETA-LACTAMASE DOMAIN-CONTAINING PROTEIN 1"/>
    <property type="match status" value="1"/>
</dbReference>
<accession>A0A4W3GJS6</accession>
<comment type="subcellular location">
    <subcellularLocation>
        <location evidence="1">Cytoplasm</location>
        <location evidence="1">Cytosol</location>
    </subcellularLocation>
</comment>
<dbReference type="GO" id="GO:0005829">
    <property type="term" value="C:cytosol"/>
    <property type="evidence" value="ECO:0007669"/>
    <property type="project" value="UniProtKB-SubCell"/>
</dbReference>
<evidence type="ECO:0000256" key="8">
    <source>
        <dbReference type="SAM" id="MobiDB-lite"/>
    </source>
</evidence>
<dbReference type="OMA" id="RHVVCTH"/>
<evidence type="ECO:0000313" key="11">
    <source>
        <dbReference type="Proteomes" id="UP000314986"/>
    </source>
</evidence>
<dbReference type="InterPro" id="IPR036866">
    <property type="entry name" value="RibonucZ/Hydroxyglut_hydro"/>
</dbReference>
<comment type="subunit">
    <text evidence="3">Homodimer.</text>
</comment>
<dbReference type="STRING" id="7868.ENSCMIP00000003651"/>
<reference evidence="10" key="5">
    <citation type="submission" date="2025-09" db="UniProtKB">
        <authorList>
            <consortium name="Ensembl"/>
        </authorList>
    </citation>
    <scope>IDENTIFICATION</scope>
</reference>
<sequence length="224" mass="23665">DASREAGAGPWVRTEPRGSHEIRGGPYSVHVIQEGYAYTDPEGRVRADGTVTLVKGPRVIVVDTGSPGDGPLIVEGLRQRGVAPGDVTHVVCTHGHSDHVGNLGLFPQATFVVSHDVCRGHVYSSHGLSEGQGLPIDGWAEVLPTPGHCARDVSLLVRGTAEGQVVVAGDLFEREADEGSWQAVSENPALQAQHRRRVLELADVVVPGHGPPFRVIKGSGQVSL</sequence>
<organism evidence="10 11">
    <name type="scientific">Callorhinchus milii</name>
    <name type="common">Ghost shark</name>
    <dbReference type="NCBI Taxonomy" id="7868"/>
    <lineage>
        <taxon>Eukaryota</taxon>
        <taxon>Metazoa</taxon>
        <taxon>Chordata</taxon>
        <taxon>Craniata</taxon>
        <taxon>Vertebrata</taxon>
        <taxon>Chondrichthyes</taxon>
        <taxon>Holocephali</taxon>
        <taxon>Chimaeriformes</taxon>
        <taxon>Callorhinchidae</taxon>
        <taxon>Callorhinchus</taxon>
    </lineage>
</organism>
<dbReference type="SUPFAM" id="SSF56281">
    <property type="entry name" value="Metallo-hydrolase/oxidoreductase"/>
    <property type="match status" value="1"/>
</dbReference>
<reference evidence="10" key="4">
    <citation type="submission" date="2025-08" db="UniProtKB">
        <authorList>
            <consortium name="Ensembl"/>
        </authorList>
    </citation>
    <scope>IDENTIFICATION</scope>
</reference>
<dbReference type="InterPro" id="IPR039344">
    <property type="entry name" value="MBLAC1"/>
</dbReference>
<feature type="compositionally biased region" description="Basic and acidic residues" evidence="8">
    <location>
        <begin position="14"/>
        <end position="23"/>
    </location>
</feature>
<comment type="catalytic activity">
    <reaction evidence="6">
        <text>a ribonucleotidyl-ribonucleotide-RNA + H2O = a 3'-end ribonucleotide-RNA + a 5'-end 5'-phospho-ribonucleoside-RNA + H(+)</text>
        <dbReference type="Rhea" id="RHEA:68096"/>
        <dbReference type="Rhea" id="RHEA-COMP:15179"/>
        <dbReference type="Rhea" id="RHEA-COMP:17355"/>
        <dbReference type="Rhea" id="RHEA-COMP:17428"/>
        <dbReference type="ChEBI" id="CHEBI:15377"/>
        <dbReference type="ChEBI" id="CHEBI:15378"/>
        <dbReference type="ChEBI" id="CHEBI:74896"/>
        <dbReference type="ChEBI" id="CHEBI:138282"/>
        <dbReference type="ChEBI" id="CHEBI:173118"/>
    </reaction>
    <physiologicalReaction direction="left-to-right" evidence="6">
        <dbReference type="Rhea" id="RHEA:68097"/>
    </physiologicalReaction>
</comment>
<dbReference type="SMART" id="SM00849">
    <property type="entry name" value="Lactamase_B"/>
    <property type="match status" value="1"/>
</dbReference>
<dbReference type="AlphaFoldDB" id="A0A4W3GJS6"/>
<evidence type="ECO:0000259" key="9">
    <source>
        <dbReference type="SMART" id="SM00849"/>
    </source>
</evidence>
<evidence type="ECO:0000256" key="4">
    <source>
        <dbReference type="ARBA" id="ARBA00014856"/>
    </source>
</evidence>
<reference evidence="11" key="3">
    <citation type="journal article" date="2014" name="Nature">
        <title>Elephant shark genome provides unique insights into gnathostome evolution.</title>
        <authorList>
            <consortium name="International Elephant Shark Genome Sequencing Consortium"/>
            <person name="Venkatesh B."/>
            <person name="Lee A.P."/>
            <person name="Ravi V."/>
            <person name="Maurya A.K."/>
            <person name="Lian M.M."/>
            <person name="Swann J.B."/>
            <person name="Ohta Y."/>
            <person name="Flajnik M.F."/>
            <person name="Sutoh Y."/>
            <person name="Kasahara M."/>
            <person name="Hoon S."/>
            <person name="Gangu V."/>
            <person name="Roy S.W."/>
            <person name="Irimia M."/>
            <person name="Korzh V."/>
            <person name="Kondrychyn I."/>
            <person name="Lim Z.W."/>
            <person name="Tay B.H."/>
            <person name="Tohari S."/>
            <person name="Kong K.W."/>
            <person name="Ho S."/>
            <person name="Lorente-Galdos B."/>
            <person name="Quilez J."/>
            <person name="Marques-Bonet T."/>
            <person name="Raney B.J."/>
            <person name="Ingham P.W."/>
            <person name="Tay A."/>
            <person name="Hillier L.W."/>
            <person name="Minx P."/>
            <person name="Boehm T."/>
            <person name="Wilson R.K."/>
            <person name="Brenner S."/>
            <person name="Warren W.C."/>
        </authorList>
    </citation>
    <scope>NUCLEOTIDE SEQUENCE [LARGE SCALE GENOMIC DNA]</scope>
</reference>
<reference evidence="11" key="2">
    <citation type="journal article" date="2007" name="PLoS Biol.">
        <title>Survey sequencing and comparative analysis of the elephant shark (Callorhinchus milii) genome.</title>
        <authorList>
            <person name="Venkatesh B."/>
            <person name="Kirkness E.F."/>
            <person name="Loh Y.H."/>
            <person name="Halpern A.L."/>
            <person name="Lee A.P."/>
            <person name="Johnson J."/>
            <person name="Dandona N."/>
            <person name="Viswanathan L.D."/>
            <person name="Tay A."/>
            <person name="Venter J.C."/>
            <person name="Strausberg R.L."/>
            <person name="Brenner S."/>
        </authorList>
    </citation>
    <scope>NUCLEOTIDE SEQUENCE [LARGE SCALE GENOMIC DNA]</scope>
</reference>
<dbReference type="InterPro" id="IPR001279">
    <property type="entry name" value="Metallo-B-lactamas"/>
</dbReference>
<evidence type="ECO:0000313" key="10">
    <source>
        <dbReference type="Ensembl" id="ENSCMIP00000003651.1"/>
    </source>
</evidence>
<dbReference type="GeneTree" id="ENSGT00390000016193"/>
<dbReference type="Proteomes" id="UP000314986">
    <property type="component" value="Unassembled WGS sequence"/>
</dbReference>
<evidence type="ECO:0000256" key="5">
    <source>
        <dbReference type="ARBA" id="ARBA00032988"/>
    </source>
</evidence>
<dbReference type="CDD" id="cd07711">
    <property type="entry name" value="MBLAC1-like_MBL-fold"/>
    <property type="match status" value="1"/>
</dbReference>
<reference evidence="11" key="1">
    <citation type="journal article" date="2006" name="Science">
        <title>Ancient noncoding elements conserved in the human genome.</title>
        <authorList>
            <person name="Venkatesh B."/>
            <person name="Kirkness E.F."/>
            <person name="Loh Y.H."/>
            <person name="Halpern A.L."/>
            <person name="Lee A.P."/>
            <person name="Johnson J."/>
            <person name="Dandona N."/>
            <person name="Viswanathan L.D."/>
            <person name="Tay A."/>
            <person name="Venter J.C."/>
            <person name="Strausberg R.L."/>
            <person name="Brenner S."/>
        </authorList>
    </citation>
    <scope>NUCLEOTIDE SEQUENCE [LARGE SCALE GENOMIC DNA]</scope>
</reference>
<comment type="similarity">
    <text evidence="2">Belongs to the metallo-beta-lactamase superfamily. Glyoxalase II family.</text>
</comment>
<comment type="function">
    <text evidence="7">Endoribonuclease that catalyzes the hydrolysis of histone-coding pre-mRNA 3'-end. Involved in histone pre-mRNA processing during the S-phase of the cell cycle, which is required for entering/progressing through S-phase. Cleaves histone pre-mRNA at a major and a minor cleavage site after the 5'-ACCCA-3' and the 5'-ACCCACA-3' sequence, respectively, and located downstream of the stem-loop. May require the presence of the HDE element located at the histone pre-RNA 3'-end to avoid non-specific cleavage.</text>
</comment>
<evidence type="ECO:0000256" key="2">
    <source>
        <dbReference type="ARBA" id="ARBA00006759"/>
    </source>
</evidence>
<evidence type="ECO:0000256" key="3">
    <source>
        <dbReference type="ARBA" id="ARBA00011738"/>
    </source>
</evidence>
<evidence type="ECO:0000256" key="7">
    <source>
        <dbReference type="ARBA" id="ARBA00045869"/>
    </source>
</evidence>
<evidence type="ECO:0000256" key="6">
    <source>
        <dbReference type="ARBA" id="ARBA00044690"/>
    </source>
</evidence>
<evidence type="ECO:0000256" key="1">
    <source>
        <dbReference type="ARBA" id="ARBA00004514"/>
    </source>
</evidence>
<keyword evidence="11" id="KW-1185">Reference proteome</keyword>
<name>A0A4W3GJS6_CALMI</name>
<dbReference type="Pfam" id="PF00753">
    <property type="entry name" value="Lactamase_B"/>
    <property type="match status" value="1"/>
</dbReference>
<dbReference type="Gene3D" id="3.60.15.10">
    <property type="entry name" value="Ribonuclease Z/Hydroxyacylglutathione hydrolase-like"/>
    <property type="match status" value="1"/>
</dbReference>
<dbReference type="InParanoid" id="A0A4W3GJS6"/>
<protein>
    <recommendedName>
        <fullName evidence="4">Metallo-beta-lactamase domain-containing protein 1</fullName>
    </recommendedName>
    <alternativeName>
        <fullName evidence="5">Endoribonuclease MBLAC1</fullName>
    </alternativeName>
</protein>
<proteinExistence type="inferred from homology"/>